<dbReference type="GO" id="GO:0016020">
    <property type="term" value="C:membrane"/>
    <property type="evidence" value="ECO:0007669"/>
    <property type="project" value="UniProtKB-SubCell"/>
</dbReference>
<evidence type="ECO:0000256" key="4">
    <source>
        <dbReference type="ARBA" id="ARBA00044881"/>
    </source>
</evidence>
<comment type="subcellular location">
    <subcellularLocation>
        <location evidence="1">Membrane</location>
        <topology evidence="1">Multi-pass membrane protein</topology>
    </subcellularLocation>
</comment>
<evidence type="ECO:0000256" key="9">
    <source>
        <dbReference type="ARBA" id="ARBA00044899"/>
    </source>
</evidence>
<comment type="catalytic activity">
    <reaction evidence="3">
        <text>L-histidyl-glycine(out) = L-histidyl-glycine(in)</text>
        <dbReference type="Rhea" id="RHEA:79395"/>
        <dbReference type="ChEBI" id="CHEBI:229957"/>
    </reaction>
</comment>
<evidence type="ECO:0000256" key="12">
    <source>
        <dbReference type="ARBA" id="ARBA00044912"/>
    </source>
</evidence>
<comment type="catalytic activity">
    <reaction evidence="14">
        <text>L-lysyl-glycine(out) = L-lysyl-glycine(in)</text>
        <dbReference type="Rhea" id="RHEA:79407"/>
        <dbReference type="ChEBI" id="CHEBI:191202"/>
    </reaction>
</comment>
<protein>
    <recommendedName>
        <fullName evidence="15">Lysosomal dipeptide transporter MFSD1</fullName>
    </recommendedName>
    <alternativeName>
        <fullName evidence="16">Major facilitator superfamily domain-containing protein 1</fullName>
    </alternativeName>
</protein>
<evidence type="ECO:0000256" key="10">
    <source>
        <dbReference type="ARBA" id="ARBA00044900"/>
    </source>
</evidence>
<keyword evidence="20" id="KW-0812">Transmembrane</keyword>
<reference evidence="21 22" key="1">
    <citation type="submission" date="2021-08" db="EMBL/GenBank/DDBJ databases">
        <title>Draft Genome Sequence of Phanerochaete sordida strain YK-624.</title>
        <authorList>
            <person name="Mori T."/>
            <person name="Dohra H."/>
            <person name="Suzuki T."/>
            <person name="Kawagishi H."/>
            <person name="Hirai H."/>
        </authorList>
    </citation>
    <scope>NUCLEOTIDE SEQUENCE [LARGE SCALE GENOMIC DNA]</scope>
    <source>
        <strain evidence="21 22">YK-624</strain>
    </source>
</reference>
<evidence type="ECO:0000256" key="2">
    <source>
        <dbReference type="ARBA" id="ARBA00044876"/>
    </source>
</evidence>
<comment type="subunit">
    <text evidence="18">Homodimer. Interacts with lysosomal protein GLMP (via lumenal domain); the interaction starts while both proteins are still in the endoplasmic reticulum and is required for stabilization of MFSD1 in lysosomes but has no direct effect on its targeting to lysosomes or transporter activity.</text>
</comment>
<dbReference type="Gene3D" id="1.20.1250.20">
    <property type="entry name" value="MFS general substrate transporter like domains"/>
    <property type="match status" value="1"/>
</dbReference>
<sequence length="663" mass="71572">MSMTNDLARRYRDRSSSRDARDQSVHPTTDDSSDVIVDEDEPVTLEPREATSPMRAYLIRALALLCACSLSIGSHYASYILGPLKSRLSREMGTNNTEFSLLISAFSLNSTWTPLVGGVLASRLGTTYTSILATGVVFLGQFCLLIGNLSGSVRVMALGMFIFGLGVSPLAVVQETIIVRFFKSHGLGVSLALGLVAGKGASFVSARTSYPLAEKFGPHAPFYAATGLAAFSFIVNLIYLAASKWIIRGAGAELEASELQAEAESQAADHIRTGSVHSLSEAEALKEVAKKRTVNLRDITKLGDVFWAYIGLNVLCGAIWAPFTHLCANIIERRYHLAENDASTTASYLLAGSVFLYPITGYVVDCMRKRGIVLRLFMLSSLLTMACYFWLVLPPSVTKNPLPAIGSFATGHGFSPLLLVVLVPEIVASKYVSTTLGAHKALEQTGSTIFQTLAGVALDIKTKKAAVEAVTVPENGDARDIQYLLNAFLILNVIQFGALFALSRLHQKQTRAAARRMNALLPPIPEEDTASTTSDSSRKAEQEWQNFDPTSPALGGKSATGTVRSARGMNIASPSTSTVSEQSIPLLRSPSVASSARSSRYLSFAPGQATVKIVRTKKEIKRGEAFAVLSGIFIAFAWILFMTVAYFRLRSKEERTAQIGLTH</sequence>
<name>A0A9P3L8H3_9APHY</name>
<feature type="transmembrane region" description="Helical" evidence="20">
    <location>
        <begin position="99"/>
        <end position="121"/>
    </location>
</feature>
<feature type="transmembrane region" description="Helical" evidence="20">
    <location>
        <begin position="483"/>
        <end position="502"/>
    </location>
</feature>
<evidence type="ECO:0000256" key="20">
    <source>
        <dbReference type="SAM" id="Phobius"/>
    </source>
</evidence>
<feature type="region of interest" description="Disordered" evidence="19">
    <location>
        <begin position="1"/>
        <end position="44"/>
    </location>
</feature>
<dbReference type="GO" id="GO:0022857">
    <property type="term" value="F:transmembrane transporter activity"/>
    <property type="evidence" value="ECO:0007669"/>
    <property type="project" value="InterPro"/>
</dbReference>
<comment type="catalytic activity">
    <reaction evidence="13">
        <text>L-alanyl-L-lysine(out) = L-alanyl-L-lysine(in)</text>
        <dbReference type="Rhea" id="RHEA:79415"/>
        <dbReference type="ChEBI" id="CHEBI:192470"/>
    </reaction>
</comment>
<feature type="transmembrane region" description="Helical" evidence="20">
    <location>
        <begin position="153"/>
        <end position="173"/>
    </location>
</feature>
<gene>
    <name evidence="21" type="ORF">PsYK624_021750</name>
</gene>
<evidence type="ECO:0000313" key="22">
    <source>
        <dbReference type="Proteomes" id="UP000703269"/>
    </source>
</evidence>
<evidence type="ECO:0000256" key="15">
    <source>
        <dbReference type="ARBA" id="ARBA00044985"/>
    </source>
</evidence>
<evidence type="ECO:0000256" key="3">
    <source>
        <dbReference type="ARBA" id="ARBA00044878"/>
    </source>
</evidence>
<feature type="transmembrane region" description="Helical" evidence="20">
    <location>
        <begin position="376"/>
        <end position="393"/>
    </location>
</feature>
<dbReference type="Pfam" id="PF07690">
    <property type="entry name" value="MFS_1"/>
    <property type="match status" value="1"/>
</dbReference>
<evidence type="ECO:0000256" key="18">
    <source>
        <dbReference type="ARBA" id="ARBA00046376"/>
    </source>
</evidence>
<accession>A0A9P3L8H3</accession>
<dbReference type="PANTHER" id="PTHR23512">
    <property type="entry name" value="MAJOR FACILITATOR SUPERFAMILY DOMAIN-CONTAINING PROTEIN 1"/>
    <property type="match status" value="1"/>
</dbReference>
<keyword evidence="20" id="KW-1133">Transmembrane helix</keyword>
<comment type="catalytic activity">
    <reaction evidence="12">
        <text>L-histidyl-L-alpha-amino acid(out) = L-histidyl-L-alpha-amino acid(in)</text>
        <dbReference type="Rhea" id="RHEA:79379"/>
        <dbReference type="ChEBI" id="CHEBI:229964"/>
    </reaction>
</comment>
<feature type="transmembrane region" description="Helical" evidence="20">
    <location>
        <begin position="57"/>
        <end position="79"/>
    </location>
</feature>
<feature type="transmembrane region" description="Helical" evidence="20">
    <location>
        <begin position="346"/>
        <end position="364"/>
    </location>
</feature>
<dbReference type="InterPro" id="IPR036259">
    <property type="entry name" value="MFS_trans_sf"/>
</dbReference>
<feature type="transmembrane region" description="Helical" evidence="20">
    <location>
        <begin position="625"/>
        <end position="647"/>
    </location>
</feature>
<feature type="transmembrane region" description="Helical" evidence="20">
    <location>
        <begin position="222"/>
        <end position="242"/>
    </location>
</feature>
<evidence type="ECO:0000256" key="7">
    <source>
        <dbReference type="ARBA" id="ARBA00044893"/>
    </source>
</evidence>
<keyword evidence="22" id="KW-1185">Reference proteome</keyword>
<evidence type="ECO:0000256" key="17">
    <source>
        <dbReference type="ARBA" id="ARBA00045709"/>
    </source>
</evidence>
<comment type="catalytic activity">
    <reaction evidence="5">
        <text>L-alpha-aminoacyl-L-histidine(out) = L-alpha-aminoacyl-L-histidine(in)</text>
        <dbReference type="Rhea" id="RHEA:79375"/>
        <dbReference type="ChEBI" id="CHEBI:229967"/>
    </reaction>
</comment>
<comment type="catalytic activity">
    <reaction evidence="6">
        <text>L-lysyl-L-alpha-amino acid(out) = L-lysyl-L-alpha-amino acid(in)</text>
        <dbReference type="Rhea" id="RHEA:79387"/>
        <dbReference type="ChEBI" id="CHEBI:229965"/>
    </reaction>
</comment>
<evidence type="ECO:0000256" key="11">
    <source>
        <dbReference type="ARBA" id="ARBA00044903"/>
    </source>
</evidence>
<comment type="catalytic activity">
    <reaction evidence="4">
        <text>L-alpha-aminoacyl-L-arginine(out) = L-alpha-aminoacyl-L-arginine(in)</text>
        <dbReference type="Rhea" id="RHEA:79367"/>
        <dbReference type="ChEBI" id="CHEBI:229968"/>
    </reaction>
</comment>
<evidence type="ECO:0000313" key="21">
    <source>
        <dbReference type="EMBL" id="GJE86095.1"/>
    </source>
</evidence>
<dbReference type="OrthoDB" id="10255148at2759"/>
<evidence type="ECO:0000256" key="19">
    <source>
        <dbReference type="SAM" id="MobiDB-lite"/>
    </source>
</evidence>
<comment type="catalytic activity">
    <reaction evidence="9">
        <text>L-arginyl-L-alpha-amino acid(out) = L-arginyl-L-alpha-amino acid(in)</text>
        <dbReference type="Rhea" id="RHEA:79371"/>
        <dbReference type="ChEBI" id="CHEBI:84315"/>
    </reaction>
</comment>
<comment type="caution">
    <text evidence="21">The sequence shown here is derived from an EMBL/GenBank/DDBJ whole genome shotgun (WGS) entry which is preliminary data.</text>
</comment>
<evidence type="ECO:0000256" key="14">
    <source>
        <dbReference type="ARBA" id="ARBA00044924"/>
    </source>
</evidence>
<comment type="catalytic activity">
    <reaction evidence="7">
        <text>L-alpha-aminoacyl-L-lysine(out) = L-alpha-aminoacyl-L-lysine(in)</text>
        <dbReference type="Rhea" id="RHEA:79383"/>
        <dbReference type="ChEBI" id="CHEBI:229966"/>
    </reaction>
</comment>
<comment type="function">
    <text evidence="17">Lysosomal dipeptide uniporter that selectively exports lysine, arginine or histidine-containing dipeptides with a net positive charge from the lysosome lumen into the cytosol. Could play a role in a specific type of protein O-glycosylation indirectly regulating macrophages migration and tissue invasion. Also essential for liver homeostasis.</text>
</comment>
<proteinExistence type="predicted"/>
<feature type="transmembrane region" description="Helical" evidence="20">
    <location>
        <begin position="128"/>
        <end position="147"/>
    </location>
</feature>
<comment type="catalytic activity">
    <reaction evidence="10">
        <text>L-lysyl-L-lysine(out) = L-lysyl-L-lysine(in)</text>
        <dbReference type="Rhea" id="RHEA:79403"/>
        <dbReference type="ChEBI" id="CHEBI:229956"/>
    </reaction>
</comment>
<feature type="compositionally biased region" description="Basic and acidic residues" evidence="19">
    <location>
        <begin position="7"/>
        <end position="24"/>
    </location>
</feature>
<evidence type="ECO:0000256" key="1">
    <source>
        <dbReference type="ARBA" id="ARBA00004141"/>
    </source>
</evidence>
<dbReference type="EMBL" id="BPQB01000003">
    <property type="protein sequence ID" value="GJE86095.1"/>
    <property type="molecule type" value="Genomic_DNA"/>
</dbReference>
<feature type="transmembrane region" description="Helical" evidence="20">
    <location>
        <begin position="185"/>
        <end position="202"/>
    </location>
</feature>
<keyword evidence="20" id="KW-0472">Membrane</keyword>
<comment type="catalytic activity">
    <reaction evidence="11">
        <text>L-arginyl-glycine(out) = L-arginyl-glycine(in)</text>
        <dbReference type="Rhea" id="RHEA:79391"/>
        <dbReference type="ChEBI" id="CHEBI:229955"/>
    </reaction>
</comment>
<evidence type="ECO:0000256" key="5">
    <source>
        <dbReference type="ARBA" id="ARBA00044884"/>
    </source>
</evidence>
<feature type="region of interest" description="Disordered" evidence="19">
    <location>
        <begin position="520"/>
        <end position="561"/>
    </location>
</feature>
<evidence type="ECO:0000256" key="13">
    <source>
        <dbReference type="ARBA" id="ARBA00044919"/>
    </source>
</evidence>
<feature type="transmembrane region" description="Helical" evidence="20">
    <location>
        <begin position="306"/>
        <end position="326"/>
    </location>
</feature>
<organism evidence="21 22">
    <name type="scientific">Phanerochaete sordida</name>
    <dbReference type="NCBI Taxonomy" id="48140"/>
    <lineage>
        <taxon>Eukaryota</taxon>
        <taxon>Fungi</taxon>
        <taxon>Dikarya</taxon>
        <taxon>Basidiomycota</taxon>
        <taxon>Agaricomycotina</taxon>
        <taxon>Agaricomycetes</taxon>
        <taxon>Polyporales</taxon>
        <taxon>Phanerochaetaceae</taxon>
        <taxon>Phanerochaete</taxon>
    </lineage>
</organism>
<evidence type="ECO:0000256" key="8">
    <source>
        <dbReference type="ARBA" id="ARBA00044898"/>
    </source>
</evidence>
<comment type="catalytic activity">
    <reaction evidence="2">
        <text>L-lysyl-L-alanine(out) = L-lysyl-L-alanine(in)</text>
        <dbReference type="Rhea" id="RHEA:79399"/>
        <dbReference type="ChEBI" id="CHEBI:229954"/>
    </reaction>
</comment>
<dbReference type="Proteomes" id="UP000703269">
    <property type="component" value="Unassembled WGS sequence"/>
</dbReference>
<dbReference type="AlphaFoldDB" id="A0A9P3L8H3"/>
<evidence type="ECO:0000256" key="6">
    <source>
        <dbReference type="ARBA" id="ARBA00044891"/>
    </source>
</evidence>
<dbReference type="InterPro" id="IPR052187">
    <property type="entry name" value="MFSD1"/>
</dbReference>
<evidence type="ECO:0000256" key="16">
    <source>
        <dbReference type="ARBA" id="ARBA00045018"/>
    </source>
</evidence>
<comment type="catalytic activity">
    <reaction evidence="8">
        <text>L-aspartyl-L-lysine(out) = L-aspartyl-L-lysine(in)</text>
        <dbReference type="Rhea" id="RHEA:79411"/>
        <dbReference type="ChEBI" id="CHEBI:229953"/>
    </reaction>
</comment>
<dbReference type="InterPro" id="IPR011701">
    <property type="entry name" value="MFS"/>
</dbReference>
<feature type="compositionally biased region" description="Acidic residues" evidence="19">
    <location>
        <begin position="31"/>
        <end position="43"/>
    </location>
</feature>
<dbReference type="PANTHER" id="PTHR23512:SF12">
    <property type="entry name" value="TRANSPORTER, PUTATIVE (AFU_ORTHOLOGUE AFUA_4G00260)-RELATED"/>
    <property type="match status" value="1"/>
</dbReference>
<dbReference type="SUPFAM" id="SSF103473">
    <property type="entry name" value="MFS general substrate transporter"/>
    <property type="match status" value="1"/>
</dbReference>